<keyword evidence="1" id="KW-1133">Transmembrane helix</keyword>
<dbReference type="WBParaSite" id="SSLN_0001738901-mRNA-1">
    <property type="protein sequence ID" value="SSLN_0001738901-mRNA-1"/>
    <property type="gene ID" value="SSLN_0001738901"/>
</dbReference>
<gene>
    <name evidence="2" type="ORF">SSLN_LOCUS16752</name>
</gene>
<protein>
    <submittedName>
        <fullName evidence="4">G protein-coupled receptor</fullName>
    </submittedName>
</protein>
<feature type="transmembrane region" description="Helical" evidence="1">
    <location>
        <begin position="59"/>
        <end position="80"/>
    </location>
</feature>
<keyword evidence="3" id="KW-1185">Reference proteome</keyword>
<dbReference type="Proteomes" id="UP000275846">
    <property type="component" value="Unassembled WGS sequence"/>
</dbReference>
<feature type="transmembrane region" description="Helical" evidence="1">
    <location>
        <begin position="319"/>
        <end position="340"/>
    </location>
</feature>
<dbReference type="AlphaFoldDB" id="A0A183TJV4"/>
<evidence type="ECO:0000313" key="3">
    <source>
        <dbReference type="Proteomes" id="UP000275846"/>
    </source>
</evidence>
<reference evidence="2 3" key="2">
    <citation type="submission" date="2018-11" db="EMBL/GenBank/DDBJ databases">
        <authorList>
            <consortium name="Pathogen Informatics"/>
        </authorList>
    </citation>
    <scope>NUCLEOTIDE SEQUENCE [LARGE SCALE GENOMIC DNA]</scope>
    <source>
        <strain evidence="2 3">NST_G2</strain>
    </source>
</reference>
<feature type="transmembrane region" description="Helical" evidence="1">
    <location>
        <begin position="195"/>
        <end position="215"/>
    </location>
</feature>
<evidence type="ECO:0000313" key="4">
    <source>
        <dbReference type="WBParaSite" id="SSLN_0001738901-mRNA-1"/>
    </source>
</evidence>
<accession>A0A183TJV4</accession>
<organism evidence="4">
    <name type="scientific">Schistocephalus solidus</name>
    <name type="common">Tapeworm</name>
    <dbReference type="NCBI Taxonomy" id="70667"/>
    <lineage>
        <taxon>Eukaryota</taxon>
        <taxon>Metazoa</taxon>
        <taxon>Spiralia</taxon>
        <taxon>Lophotrochozoa</taxon>
        <taxon>Platyhelminthes</taxon>
        <taxon>Cestoda</taxon>
        <taxon>Eucestoda</taxon>
        <taxon>Diphyllobothriidea</taxon>
        <taxon>Diphyllobothriidae</taxon>
        <taxon>Schistocephalus</taxon>
    </lineage>
</organism>
<sequence length="357" mass="40410">MPTNLIFSQIFCHVWQSNYLFEASYVFGALTLIFLVGNRAIQITGKYQDVFAPSLCSDLTYLIIIGLASVLSVICQAFLVEWNGRYCRCPENVLPYWILVAAYVAVFVRFGLAVIISPIILCVSCYKIVQWVRYTPAAELSDTWNGLILPRATEAKVTEKHRPRGWMTASMCTVPLSINFVAFSIYINTYQFSCAVGMCTLVFDSATYRICFLVIPYHLFSTNKFLAPILCHTWSSCYFSCISYNFDVLVLNFIVGHRAIQITCKYQFSFSNSVIADLTNLGLIGLTCITILLSQALIVSFDGKYCRCRDTEVSYELLVALYTETFVRFGLAVVLSAIILRISCYKIILWMCYTPSD</sequence>
<feature type="transmembrane region" description="Helical" evidence="1">
    <location>
        <begin position="20"/>
        <end position="38"/>
    </location>
</feature>
<reference evidence="4" key="1">
    <citation type="submission" date="2016-06" db="UniProtKB">
        <authorList>
            <consortium name="WormBaseParasite"/>
        </authorList>
    </citation>
    <scope>IDENTIFICATION</scope>
</reference>
<dbReference type="OrthoDB" id="10394448at2759"/>
<keyword evidence="1" id="KW-0812">Transmembrane</keyword>
<evidence type="ECO:0000313" key="2">
    <source>
        <dbReference type="EMBL" id="VDM03138.1"/>
    </source>
</evidence>
<dbReference type="EMBL" id="UYSU01041478">
    <property type="protein sequence ID" value="VDM03138.1"/>
    <property type="molecule type" value="Genomic_DNA"/>
</dbReference>
<name>A0A183TJV4_SCHSO</name>
<feature type="transmembrane region" description="Helical" evidence="1">
    <location>
        <begin position="166"/>
        <end position="189"/>
    </location>
</feature>
<feature type="transmembrane region" description="Helical" evidence="1">
    <location>
        <begin position="278"/>
        <end position="299"/>
    </location>
</feature>
<dbReference type="STRING" id="70667.A0A183TJV4"/>
<keyword evidence="1" id="KW-0472">Membrane</keyword>
<proteinExistence type="predicted"/>
<feature type="transmembrane region" description="Helical" evidence="1">
    <location>
        <begin position="100"/>
        <end position="123"/>
    </location>
</feature>
<evidence type="ECO:0000256" key="1">
    <source>
        <dbReference type="SAM" id="Phobius"/>
    </source>
</evidence>